<sequence length="48" mass="5460">MLIKATQIMITVLIREFAHSLLLLVLKPVAVLLETYSRSVWVCCSRIS</sequence>
<reference evidence="2" key="3">
    <citation type="submission" date="2020-12" db="UniProtKB">
        <authorList>
            <consortium name="EnsemblPlants"/>
        </authorList>
    </citation>
    <scope>IDENTIFICATION</scope>
</reference>
<name>A0A2K1JVU9_PHYPA</name>
<gene>
    <name evidence="1" type="ORF">PHYPA_015426</name>
</gene>
<evidence type="ECO:0000313" key="2">
    <source>
        <dbReference type="EnsemblPlants" id="PAC:32958663.CDS.1"/>
    </source>
</evidence>
<dbReference type="Proteomes" id="UP000006727">
    <property type="component" value="Chromosome 11"/>
</dbReference>
<dbReference type="EMBL" id="ABEU02000011">
    <property type="protein sequence ID" value="PNR45655.1"/>
    <property type="molecule type" value="Genomic_DNA"/>
</dbReference>
<dbReference type="EnsemblPlants" id="Pp3c11_23020V3.1">
    <property type="protein sequence ID" value="PAC:32958663.CDS.1"/>
    <property type="gene ID" value="Pp3c11_23020"/>
</dbReference>
<keyword evidence="3" id="KW-1185">Reference proteome</keyword>
<proteinExistence type="predicted"/>
<dbReference type="AlphaFoldDB" id="A0A2K1JVU9"/>
<evidence type="ECO:0000313" key="3">
    <source>
        <dbReference type="Proteomes" id="UP000006727"/>
    </source>
</evidence>
<protein>
    <submittedName>
        <fullName evidence="1 2">Uncharacterized protein</fullName>
    </submittedName>
</protein>
<dbReference type="Gramene" id="Pp3c11_23020V3.1">
    <property type="protein sequence ID" value="PAC:32958663.CDS.1"/>
    <property type="gene ID" value="Pp3c11_23020"/>
</dbReference>
<evidence type="ECO:0000313" key="1">
    <source>
        <dbReference type="EMBL" id="PNR45655.1"/>
    </source>
</evidence>
<reference evidence="1 3" key="2">
    <citation type="journal article" date="2018" name="Plant J.">
        <title>The Physcomitrella patens chromosome-scale assembly reveals moss genome structure and evolution.</title>
        <authorList>
            <person name="Lang D."/>
            <person name="Ullrich K.K."/>
            <person name="Murat F."/>
            <person name="Fuchs J."/>
            <person name="Jenkins J."/>
            <person name="Haas F.B."/>
            <person name="Piednoel M."/>
            <person name="Gundlach H."/>
            <person name="Van Bel M."/>
            <person name="Meyberg R."/>
            <person name="Vives C."/>
            <person name="Morata J."/>
            <person name="Symeonidi A."/>
            <person name="Hiss M."/>
            <person name="Muchero W."/>
            <person name="Kamisugi Y."/>
            <person name="Saleh O."/>
            <person name="Blanc G."/>
            <person name="Decker E.L."/>
            <person name="van Gessel N."/>
            <person name="Grimwood J."/>
            <person name="Hayes R.D."/>
            <person name="Graham S.W."/>
            <person name="Gunter L.E."/>
            <person name="McDaniel S.F."/>
            <person name="Hoernstein S.N.W."/>
            <person name="Larsson A."/>
            <person name="Li F.W."/>
            <person name="Perroud P.F."/>
            <person name="Phillips J."/>
            <person name="Ranjan P."/>
            <person name="Rokshar D.S."/>
            <person name="Rothfels C.J."/>
            <person name="Schneider L."/>
            <person name="Shu S."/>
            <person name="Stevenson D.W."/>
            <person name="Thummler F."/>
            <person name="Tillich M."/>
            <person name="Villarreal Aguilar J.C."/>
            <person name="Widiez T."/>
            <person name="Wong G.K."/>
            <person name="Wymore A."/>
            <person name="Zhang Y."/>
            <person name="Zimmer A.D."/>
            <person name="Quatrano R.S."/>
            <person name="Mayer K.F.X."/>
            <person name="Goodstein D."/>
            <person name="Casacuberta J.M."/>
            <person name="Vandepoele K."/>
            <person name="Reski R."/>
            <person name="Cuming A.C."/>
            <person name="Tuskan G.A."/>
            <person name="Maumus F."/>
            <person name="Salse J."/>
            <person name="Schmutz J."/>
            <person name="Rensing S.A."/>
        </authorList>
    </citation>
    <scope>NUCLEOTIDE SEQUENCE [LARGE SCALE GENOMIC DNA]</scope>
    <source>
        <strain evidence="2 3">cv. Gransden 2004</strain>
    </source>
</reference>
<organism evidence="1">
    <name type="scientific">Physcomitrium patens</name>
    <name type="common">Spreading-leaved earth moss</name>
    <name type="synonym">Physcomitrella patens</name>
    <dbReference type="NCBI Taxonomy" id="3218"/>
    <lineage>
        <taxon>Eukaryota</taxon>
        <taxon>Viridiplantae</taxon>
        <taxon>Streptophyta</taxon>
        <taxon>Embryophyta</taxon>
        <taxon>Bryophyta</taxon>
        <taxon>Bryophytina</taxon>
        <taxon>Bryopsida</taxon>
        <taxon>Funariidae</taxon>
        <taxon>Funariales</taxon>
        <taxon>Funariaceae</taxon>
        <taxon>Physcomitrium</taxon>
    </lineage>
</organism>
<accession>A0A2K1JVU9</accession>
<reference evidence="1 3" key="1">
    <citation type="journal article" date="2008" name="Science">
        <title>The Physcomitrella genome reveals evolutionary insights into the conquest of land by plants.</title>
        <authorList>
            <person name="Rensing S."/>
            <person name="Lang D."/>
            <person name="Zimmer A."/>
            <person name="Terry A."/>
            <person name="Salamov A."/>
            <person name="Shapiro H."/>
            <person name="Nishiyama T."/>
            <person name="Perroud P.-F."/>
            <person name="Lindquist E."/>
            <person name="Kamisugi Y."/>
            <person name="Tanahashi T."/>
            <person name="Sakakibara K."/>
            <person name="Fujita T."/>
            <person name="Oishi K."/>
            <person name="Shin-I T."/>
            <person name="Kuroki Y."/>
            <person name="Toyoda A."/>
            <person name="Suzuki Y."/>
            <person name="Hashimoto A."/>
            <person name="Yamaguchi K."/>
            <person name="Sugano A."/>
            <person name="Kohara Y."/>
            <person name="Fujiyama A."/>
            <person name="Anterola A."/>
            <person name="Aoki S."/>
            <person name="Ashton N."/>
            <person name="Barbazuk W.B."/>
            <person name="Barker E."/>
            <person name="Bennetzen J."/>
            <person name="Bezanilla M."/>
            <person name="Blankenship R."/>
            <person name="Cho S.H."/>
            <person name="Dutcher S."/>
            <person name="Estelle M."/>
            <person name="Fawcett J.A."/>
            <person name="Gundlach H."/>
            <person name="Hanada K."/>
            <person name="Heyl A."/>
            <person name="Hicks K.A."/>
            <person name="Hugh J."/>
            <person name="Lohr M."/>
            <person name="Mayer K."/>
            <person name="Melkozernov A."/>
            <person name="Murata T."/>
            <person name="Nelson D."/>
            <person name="Pils B."/>
            <person name="Prigge M."/>
            <person name="Reiss B."/>
            <person name="Renner T."/>
            <person name="Rombauts S."/>
            <person name="Rushton P."/>
            <person name="Sanderfoot A."/>
            <person name="Schween G."/>
            <person name="Shiu S.-H."/>
            <person name="Stueber K."/>
            <person name="Theodoulou F.L."/>
            <person name="Tu H."/>
            <person name="Van de Peer Y."/>
            <person name="Verrier P.J."/>
            <person name="Waters E."/>
            <person name="Wood A."/>
            <person name="Yang L."/>
            <person name="Cove D."/>
            <person name="Cuming A."/>
            <person name="Hasebe M."/>
            <person name="Lucas S."/>
            <person name="Mishler D.B."/>
            <person name="Reski R."/>
            <person name="Grigoriev I."/>
            <person name="Quatrano R.S."/>
            <person name="Boore J.L."/>
        </authorList>
    </citation>
    <scope>NUCLEOTIDE SEQUENCE [LARGE SCALE GENOMIC DNA]</scope>
    <source>
        <strain evidence="2 3">cv. Gransden 2004</strain>
    </source>
</reference>